<accession>A0A3B0W2J2</accession>
<dbReference type="GO" id="GO:0000156">
    <property type="term" value="F:phosphorelay response regulator activity"/>
    <property type="evidence" value="ECO:0007669"/>
    <property type="project" value="TreeGrafter"/>
</dbReference>
<keyword evidence="1" id="KW-0238">DNA-binding</keyword>
<feature type="domain" description="HTH LytTR-type" evidence="3">
    <location>
        <begin position="140"/>
        <end position="241"/>
    </location>
</feature>
<organism evidence="4">
    <name type="scientific">hydrothermal vent metagenome</name>
    <dbReference type="NCBI Taxonomy" id="652676"/>
    <lineage>
        <taxon>unclassified sequences</taxon>
        <taxon>metagenomes</taxon>
        <taxon>ecological metagenomes</taxon>
    </lineage>
</organism>
<name>A0A3B0W2J2_9ZZZZ</name>
<dbReference type="InterPro" id="IPR001789">
    <property type="entry name" value="Sig_transdc_resp-reg_receiver"/>
</dbReference>
<dbReference type="InterPro" id="IPR039420">
    <property type="entry name" value="WalR-like"/>
</dbReference>
<dbReference type="SMART" id="SM00448">
    <property type="entry name" value="REC"/>
    <property type="match status" value="1"/>
</dbReference>
<dbReference type="PROSITE" id="PS50930">
    <property type="entry name" value="HTH_LYTTR"/>
    <property type="match status" value="1"/>
</dbReference>
<evidence type="ECO:0000256" key="1">
    <source>
        <dbReference type="ARBA" id="ARBA00023125"/>
    </source>
</evidence>
<dbReference type="Pfam" id="PF00072">
    <property type="entry name" value="Response_reg"/>
    <property type="match status" value="1"/>
</dbReference>
<dbReference type="Gene3D" id="3.40.50.2300">
    <property type="match status" value="1"/>
</dbReference>
<dbReference type="GO" id="GO:0006355">
    <property type="term" value="P:regulation of DNA-templated transcription"/>
    <property type="evidence" value="ECO:0007669"/>
    <property type="project" value="TreeGrafter"/>
</dbReference>
<evidence type="ECO:0000259" key="2">
    <source>
        <dbReference type="PROSITE" id="PS50110"/>
    </source>
</evidence>
<dbReference type="GO" id="GO:0000976">
    <property type="term" value="F:transcription cis-regulatory region binding"/>
    <property type="evidence" value="ECO:0007669"/>
    <property type="project" value="TreeGrafter"/>
</dbReference>
<proteinExistence type="predicted"/>
<evidence type="ECO:0000259" key="3">
    <source>
        <dbReference type="PROSITE" id="PS50930"/>
    </source>
</evidence>
<dbReference type="Pfam" id="PF04397">
    <property type="entry name" value="LytTR"/>
    <property type="match status" value="1"/>
</dbReference>
<protein>
    <submittedName>
        <fullName evidence="4">Uncharacterized protein</fullName>
    </submittedName>
</protein>
<feature type="domain" description="Response regulatory" evidence="2">
    <location>
        <begin position="4"/>
        <end position="119"/>
    </location>
</feature>
<dbReference type="PROSITE" id="PS50110">
    <property type="entry name" value="RESPONSE_REGULATORY"/>
    <property type="match status" value="1"/>
</dbReference>
<dbReference type="SUPFAM" id="SSF52172">
    <property type="entry name" value="CheY-like"/>
    <property type="match status" value="1"/>
</dbReference>
<gene>
    <name evidence="4" type="ORF">MNBD_GAMMA04-264</name>
</gene>
<sequence>MTINVILIDDEPLAQDELACLLEEHDNFQVVARCEDVFSGLRKIREHKPDVIFLDIIMPGQDGFTLLDYMAPEEYHPNVVIVTGGESDFAVRAYAEGVLDYLQKPVEKDRFDKAIERIRNQVSNPNSETLPYPNRMLEIIPCIFSHRIKFIKPEEIEYVRSDLRGIYVICADSEYYTDLTLAALESKTTLFRCHRQNLINIIWIDELIPLENGLAEIKTKSGHIVPVSRHYLKQLKTHLGM</sequence>
<dbReference type="InterPro" id="IPR007492">
    <property type="entry name" value="LytTR_DNA-bd_dom"/>
</dbReference>
<dbReference type="InterPro" id="IPR011006">
    <property type="entry name" value="CheY-like_superfamily"/>
</dbReference>
<dbReference type="PANTHER" id="PTHR48111:SF3">
    <property type="entry name" value="TRANSCRIPTIONAL REGULATORY PROTEIN BTSR"/>
    <property type="match status" value="1"/>
</dbReference>
<dbReference type="GO" id="GO:0032993">
    <property type="term" value="C:protein-DNA complex"/>
    <property type="evidence" value="ECO:0007669"/>
    <property type="project" value="TreeGrafter"/>
</dbReference>
<dbReference type="EMBL" id="UOFB01000066">
    <property type="protein sequence ID" value="VAW44937.1"/>
    <property type="molecule type" value="Genomic_DNA"/>
</dbReference>
<evidence type="ECO:0000313" key="4">
    <source>
        <dbReference type="EMBL" id="VAW44937.1"/>
    </source>
</evidence>
<dbReference type="GO" id="GO:0005829">
    <property type="term" value="C:cytosol"/>
    <property type="evidence" value="ECO:0007669"/>
    <property type="project" value="TreeGrafter"/>
</dbReference>
<dbReference type="SMART" id="SM00850">
    <property type="entry name" value="LytTR"/>
    <property type="match status" value="1"/>
</dbReference>
<reference evidence="4" key="1">
    <citation type="submission" date="2018-06" db="EMBL/GenBank/DDBJ databases">
        <authorList>
            <person name="Zhirakovskaya E."/>
        </authorList>
    </citation>
    <scope>NUCLEOTIDE SEQUENCE</scope>
</reference>
<dbReference type="AlphaFoldDB" id="A0A3B0W2J2"/>
<dbReference type="Gene3D" id="2.40.50.1020">
    <property type="entry name" value="LytTr DNA-binding domain"/>
    <property type="match status" value="1"/>
</dbReference>
<dbReference type="PANTHER" id="PTHR48111">
    <property type="entry name" value="REGULATOR OF RPOS"/>
    <property type="match status" value="1"/>
</dbReference>